<dbReference type="PROSITE" id="PS00122">
    <property type="entry name" value="CARBOXYLESTERASE_B_1"/>
    <property type="match status" value="1"/>
</dbReference>
<dbReference type="InterPro" id="IPR029058">
    <property type="entry name" value="AB_hydrolase_fold"/>
</dbReference>
<sequence>MDTIDVRTTAGTVRGTLTGGIAAFKGIPYAEAPFGPNLFRPPVARSSWEGVRECTDYGPRCPQPSSGLFTDRATGEDCLSVNVWAPQGASRLPVLFWIHGGGFLMGSNADPGTDGTSFARDGVILVSCNYRLGALGFLHAGHLDDAYATASGAYGLADQIAALRWTRDNIARFGGDPDNITVFGSSAGATFVNSLLGCPDAQGLLRRAVSQSAAGAPVFGFPADAAEAVADIMLAKLGVKATDLPTLAPDRIHKAQREIMSEVQRGEHPRCGRMTIPFVPLTSGDLLPRPPCDAIADGVGADVELIIGTNRDECTLYGLMEDMGAAETGMSPGAWDADPALQQQILNVYEGSHEHGSPIPPEISMASDRAFRIPSLRIAEAHQRAGGSTRVYQFAWRSPAFGGRVGASHGIEGPFVFDDFALPITRALIGEQAPQNVIAAMHGAWASFATTGDPAATGHVPTWPQYETPGRPTMVFNDTTGVVDDPDSAGRAAWDDVDLRL</sequence>
<comment type="similarity">
    <text evidence="1 3">Belongs to the type-B carboxylesterase/lipase family.</text>
</comment>
<organism evidence="6 8">
    <name type="scientific">Streptomyces antibioticus</name>
    <dbReference type="NCBI Taxonomy" id="1890"/>
    <lineage>
        <taxon>Bacteria</taxon>
        <taxon>Bacillati</taxon>
        <taxon>Actinomycetota</taxon>
        <taxon>Actinomycetes</taxon>
        <taxon>Kitasatosporales</taxon>
        <taxon>Streptomycetaceae</taxon>
        <taxon>Streptomyces</taxon>
    </lineage>
</organism>
<dbReference type="EMBL" id="CP050692">
    <property type="protein sequence ID" value="QIT42461.1"/>
    <property type="molecule type" value="Genomic_DNA"/>
</dbReference>
<evidence type="ECO:0000256" key="2">
    <source>
        <dbReference type="ARBA" id="ARBA00022801"/>
    </source>
</evidence>
<dbReference type="Proteomes" id="UP000502504">
    <property type="component" value="Chromosome"/>
</dbReference>
<name>A0AAE6Y3Q1_STRAT</name>
<evidence type="ECO:0000313" key="7">
    <source>
        <dbReference type="Proteomes" id="UP000190306"/>
    </source>
</evidence>
<dbReference type="Pfam" id="PF00135">
    <property type="entry name" value="COesterase"/>
    <property type="match status" value="1"/>
</dbReference>
<dbReference type="PANTHER" id="PTHR11559">
    <property type="entry name" value="CARBOXYLESTERASE"/>
    <property type="match status" value="1"/>
</dbReference>
<dbReference type="AlphaFoldDB" id="A0AAE6Y3Q1"/>
<evidence type="ECO:0000256" key="1">
    <source>
        <dbReference type="ARBA" id="ARBA00005964"/>
    </source>
</evidence>
<dbReference type="GO" id="GO:0016787">
    <property type="term" value="F:hydrolase activity"/>
    <property type="evidence" value="ECO:0007669"/>
    <property type="project" value="UniProtKB-KW"/>
</dbReference>
<dbReference type="Gene3D" id="3.40.50.1820">
    <property type="entry name" value="alpha/beta hydrolase"/>
    <property type="match status" value="1"/>
</dbReference>
<dbReference type="Proteomes" id="UP000190306">
    <property type="component" value="Chromosome"/>
</dbReference>
<reference evidence="5 7" key="1">
    <citation type="submission" date="2015-07" db="EMBL/GenBank/DDBJ databases">
        <title>Draft Genome Sequence of Streptomyces antibioticus, IMRU 3720 reveals insights in the evolution of actinomycin biosynthetic gene clusters in Streptomyces.</title>
        <authorList>
            <person name="Crnovcic I."/>
            <person name="Ruckert C."/>
            <person name="Kalinowksi J."/>
            <person name="Keller U."/>
        </authorList>
    </citation>
    <scope>NUCLEOTIDE SEQUENCE [LARGE SCALE GENOMIC DNA]</scope>
    <source>
        <strain evidence="5 7">DSM 41481</strain>
    </source>
</reference>
<gene>
    <name evidence="5" type="ORF">AFM16_01950</name>
    <name evidence="6" type="ORF">HCX60_02135</name>
</gene>
<protein>
    <recommendedName>
        <fullName evidence="3">Carboxylic ester hydrolase</fullName>
        <ecNumber evidence="3">3.1.1.-</ecNumber>
    </recommendedName>
</protein>
<evidence type="ECO:0000259" key="4">
    <source>
        <dbReference type="Pfam" id="PF00135"/>
    </source>
</evidence>
<dbReference type="InterPro" id="IPR050309">
    <property type="entry name" value="Type-B_Carboxylest/Lipase"/>
</dbReference>
<dbReference type="SUPFAM" id="SSF53474">
    <property type="entry name" value="alpha/beta-Hydrolases"/>
    <property type="match status" value="1"/>
</dbReference>
<evidence type="ECO:0000313" key="5">
    <source>
        <dbReference type="EMBL" id="OOQ54820.1"/>
    </source>
</evidence>
<keyword evidence="7" id="KW-1185">Reference proteome</keyword>
<dbReference type="RefSeq" id="WP_078631948.1">
    <property type="nucleotide sequence ID" value="NZ_CM007717.1"/>
</dbReference>
<dbReference type="InterPro" id="IPR019826">
    <property type="entry name" value="Carboxylesterase_B_AS"/>
</dbReference>
<accession>A0AAE6Y3Q1</accession>
<keyword evidence="2 3" id="KW-0378">Hydrolase</keyword>
<evidence type="ECO:0000313" key="6">
    <source>
        <dbReference type="EMBL" id="QIT42461.1"/>
    </source>
</evidence>
<feature type="domain" description="Carboxylesterase type B" evidence="4">
    <location>
        <begin position="5"/>
        <end position="475"/>
    </location>
</feature>
<dbReference type="InterPro" id="IPR002018">
    <property type="entry name" value="CarbesteraseB"/>
</dbReference>
<evidence type="ECO:0000256" key="3">
    <source>
        <dbReference type="RuleBase" id="RU361235"/>
    </source>
</evidence>
<dbReference type="EC" id="3.1.1.-" evidence="3"/>
<reference evidence="6 8" key="2">
    <citation type="submission" date="2020-03" db="EMBL/GenBank/DDBJ databases">
        <title>Is there a link between lipid content and antibiotic production in Streptomyces?</title>
        <authorList>
            <person name="David M."/>
            <person name="Lejeune C."/>
            <person name="Abreu S."/>
            <person name="Thibessard A."/>
            <person name="Leblond P."/>
            <person name="Chaminade P."/>
            <person name="Virolle M.-J."/>
        </authorList>
    </citation>
    <scope>NUCLEOTIDE SEQUENCE [LARGE SCALE GENOMIC DNA]</scope>
    <source>
        <strain evidence="6 8">DSM 41481</strain>
    </source>
</reference>
<evidence type="ECO:0000313" key="8">
    <source>
        <dbReference type="Proteomes" id="UP000502504"/>
    </source>
</evidence>
<proteinExistence type="inferred from homology"/>
<dbReference type="EMBL" id="LHQL01000001">
    <property type="protein sequence ID" value="OOQ54820.1"/>
    <property type="molecule type" value="Genomic_DNA"/>
</dbReference>